<dbReference type="PROSITE" id="PS51257">
    <property type="entry name" value="PROKAR_LIPOPROTEIN"/>
    <property type="match status" value="1"/>
</dbReference>
<evidence type="ECO:0000313" key="2">
    <source>
        <dbReference type="EMBL" id="ATL46314.1"/>
    </source>
</evidence>
<feature type="domain" description="DUF4136" evidence="1">
    <location>
        <begin position="38"/>
        <end position="185"/>
    </location>
</feature>
<protein>
    <recommendedName>
        <fullName evidence="1">DUF4136 domain-containing protein</fullName>
    </recommendedName>
</protein>
<dbReference type="Pfam" id="PF13590">
    <property type="entry name" value="DUF4136"/>
    <property type="match status" value="1"/>
</dbReference>
<organism evidence="2 3">
    <name type="scientific">Chitinophaga caeni</name>
    <dbReference type="NCBI Taxonomy" id="2029983"/>
    <lineage>
        <taxon>Bacteria</taxon>
        <taxon>Pseudomonadati</taxon>
        <taxon>Bacteroidota</taxon>
        <taxon>Chitinophagia</taxon>
        <taxon>Chitinophagales</taxon>
        <taxon>Chitinophagaceae</taxon>
        <taxon>Chitinophaga</taxon>
    </lineage>
</organism>
<sequence>MLRMKRILILTIVITAALLYSCSSTRVLQHEGVDGFSINQYKTYQFYEIDSTAADSSNMENYKKGIAMLEDAISKQLATRGLTRTSNNPDLLVNIGLVVNEKIQTRQTDFRTDAPRYMGQRRYSWKSEEVEVGRYKEGTVNIHLVDPKSEKLLWQGTVSDVITKKSSSLPAQADKAMEALFSKLP</sequence>
<gene>
    <name evidence="2" type="ORF">COR50_03505</name>
</gene>
<dbReference type="Proteomes" id="UP000220133">
    <property type="component" value="Chromosome"/>
</dbReference>
<dbReference type="Gene3D" id="3.30.160.670">
    <property type="match status" value="1"/>
</dbReference>
<dbReference type="InterPro" id="IPR025411">
    <property type="entry name" value="DUF4136"/>
</dbReference>
<evidence type="ECO:0000313" key="3">
    <source>
        <dbReference type="Proteomes" id="UP000220133"/>
    </source>
</evidence>
<dbReference type="KEGG" id="cbae:COR50_03505"/>
<keyword evidence="3" id="KW-1185">Reference proteome</keyword>
<evidence type="ECO:0000259" key="1">
    <source>
        <dbReference type="Pfam" id="PF13590"/>
    </source>
</evidence>
<proteinExistence type="predicted"/>
<name>A0A291QR51_9BACT</name>
<dbReference type="EMBL" id="CP023777">
    <property type="protein sequence ID" value="ATL46314.1"/>
    <property type="molecule type" value="Genomic_DNA"/>
</dbReference>
<reference evidence="2 3" key="1">
    <citation type="submission" date="2017-10" db="EMBL/GenBank/DDBJ databases">
        <title>Paenichitinophaga pekingensis gen. nov., sp. nov., isolated from activated sludge.</title>
        <authorList>
            <person name="Jin D."/>
            <person name="Kong X."/>
            <person name="Deng Y."/>
            <person name="Bai Z."/>
        </authorList>
    </citation>
    <scope>NUCLEOTIDE SEQUENCE [LARGE SCALE GENOMIC DNA]</scope>
    <source>
        <strain evidence="2 3">13</strain>
    </source>
</reference>
<accession>A0A291QR51</accession>
<dbReference type="AlphaFoldDB" id="A0A291QR51"/>